<reference evidence="2 3" key="1">
    <citation type="submission" date="2017-09" db="EMBL/GenBank/DDBJ databases">
        <title>Depth-based differentiation of microbial function through sediment-hosted aquifers and enrichment of novel symbionts in the deep terrestrial subsurface.</title>
        <authorList>
            <person name="Probst A.J."/>
            <person name="Ladd B."/>
            <person name="Jarett J.K."/>
            <person name="Geller-Mcgrath D.E."/>
            <person name="Sieber C.M."/>
            <person name="Emerson J.B."/>
            <person name="Anantharaman K."/>
            <person name="Thomas B.C."/>
            <person name="Malmstrom R."/>
            <person name="Stieglmeier M."/>
            <person name="Klingl A."/>
            <person name="Woyke T."/>
            <person name="Ryan C.M."/>
            <person name="Banfield J.F."/>
        </authorList>
    </citation>
    <scope>NUCLEOTIDE SEQUENCE [LARGE SCALE GENOMIC DNA]</scope>
    <source>
        <strain evidence="2">CG11_big_fil_rev_8_21_14_0_20_43_10</strain>
    </source>
</reference>
<gene>
    <name evidence="2" type="ORF">COV41_02480</name>
</gene>
<feature type="transmembrane region" description="Helical" evidence="1">
    <location>
        <begin position="40"/>
        <end position="64"/>
    </location>
</feature>
<keyword evidence="1" id="KW-0472">Membrane</keyword>
<comment type="caution">
    <text evidence="2">The sequence shown here is derived from an EMBL/GenBank/DDBJ whole genome shotgun (WGS) entry which is preliminary data.</text>
</comment>
<evidence type="ECO:0000313" key="2">
    <source>
        <dbReference type="EMBL" id="PIR25937.1"/>
    </source>
</evidence>
<organism evidence="2 3">
    <name type="scientific">Candidatus Brennerbacteria bacterium CG11_big_fil_rev_8_21_14_0_20_43_10</name>
    <dbReference type="NCBI Taxonomy" id="1974523"/>
    <lineage>
        <taxon>Bacteria</taxon>
        <taxon>Candidatus Brenneribacteriota</taxon>
    </lineage>
</organism>
<dbReference type="AlphaFoldDB" id="A0A2H0PV94"/>
<protein>
    <submittedName>
        <fullName evidence="2">Uncharacterized protein</fullName>
    </submittedName>
</protein>
<feature type="transmembrane region" description="Helical" evidence="1">
    <location>
        <begin position="6"/>
        <end position="28"/>
    </location>
</feature>
<accession>A0A2H0PV94</accession>
<evidence type="ECO:0000313" key="3">
    <source>
        <dbReference type="Proteomes" id="UP000236846"/>
    </source>
</evidence>
<name>A0A2H0PV94_9BACT</name>
<keyword evidence="1" id="KW-1133">Transmembrane helix</keyword>
<sequence>MQVVLHVNVIVTVLLLAIAVLMPVLLAAVAPKAMVKVAQIIVNVLLAIAQMESVVTVLVLALAAPVTYQKVIRELVIVIIRVMIPKVNVMVQEPAEEPVMVLAAVSIRVLQLPAVAYKIAIT</sequence>
<dbReference type="Proteomes" id="UP000236846">
    <property type="component" value="Unassembled WGS sequence"/>
</dbReference>
<keyword evidence="1" id="KW-0812">Transmembrane</keyword>
<dbReference type="EMBL" id="PCXE01000045">
    <property type="protein sequence ID" value="PIR25937.1"/>
    <property type="molecule type" value="Genomic_DNA"/>
</dbReference>
<proteinExistence type="predicted"/>
<evidence type="ECO:0000256" key="1">
    <source>
        <dbReference type="SAM" id="Phobius"/>
    </source>
</evidence>